<reference evidence="2" key="2">
    <citation type="submission" date="2020-06" db="EMBL/GenBank/DDBJ databases">
        <authorList>
            <person name="Sheffer M."/>
        </authorList>
    </citation>
    <scope>NUCLEOTIDE SEQUENCE</scope>
</reference>
<comment type="caution">
    <text evidence="2">The sequence shown here is derived from an EMBL/GenBank/DDBJ whole genome shotgun (WGS) entry which is preliminary data.</text>
</comment>
<evidence type="ECO:0000313" key="2">
    <source>
        <dbReference type="EMBL" id="KAF8777571.1"/>
    </source>
</evidence>
<sequence length="125" mass="13979">MRILVEKKSFLARPRIIIRDGALVIQWAFNKEVKFATSGQGRVKLNEVDLSSNCDIFYSIVPHHPVQHTGEACALKAHAENNKSPVDCMKRLGLSSVSNRVTELSDQLNQMEENITTLAAKLFLS</sequence>
<protein>
    <submittedName>
        <fullName evidence="2">Uncharacterized protein</fullName>
    </submittedName>
</protein>
<keyword evidence="1" id="KW-0175">Coiled coil</keyword>
<dbReference type="Proteomes" id="UP000807504">
    <property type="component" value="Unassembled WGS sequence"/>
</dbReference>
<organism evidence="2 3">
    <name type="scientific">Argiope bruennichi</name>
    <name type="common">Wasp spider</name>
    <name type="synonym">Aranea bruennichi</name>
    <dbReference type="NCBI Taxonomy" id="94029"/>
    <lineage>
        <taxon>Eukaryota</taxon>
        <taxon>Metazoa</taxon>
        <taxon>Ecdysozoa</taxon>
        <taxon>Arthropoda</taxon>
        <taxon>Chelicerata</taxon>
        <taxon>Arachnida</taxon>
        <taxon>Araneae</taxon>
        <taxon>Araneomorphae</taxon>
        <taxon>Entelegynae</taxon>
        <taxon>Araneoidea</taxon>
        <taxon>Araneidae</taxon>
        <taxon>Argiope</taxon>
    </lineage>
</organism>
<proteinExistence type="predicted"/>
<evidence type="ECO:0000313" key="3">
    <source>
        <dbReference type="Proteomes" id="UP000807504"/>
    </source>
</evidence>
<dbReference type="AlphaFoldDB" id="A0A8T0EQC4"/>
<evidence type="ECO:0000256" key="1">
    <source>
        <dbReference type="SAM" id="Coils"/>
    </source>
</evidence>
<dbReference type="EMBL" id="JABXBU010002072">
    <property type="protein sequence ID" value="KAF8777571.1"/>
    <property type="molecule type" value="Genomic_DNA"/>
</dbReference>
<gene>
    <name evidence="2" type="ORF">HNY73_014415</name>
</gene>
<accession>A0A8T0EQC4</accession>
<feature type="coiled-coil region" evidence="1">
    <location>
        <begin position="94"/>
        <end position="121"/>
    </location>
</feature>
<name>A0A8T0EQC4_ARGBR</name>
<keyword evidence="3" id="KW-1185">Reference proteome</keyword>
<reference evidence="2" key="1">
    <citation type="journal article" date="2020" name="bioRxiv">
        <title>Chromosome-level reference genome of the European wasp spider Argiope bruennichi: a resource for studies on range expansion and evolutionary adaptation.</title>
        <authorList>
            <person name="Sheffer M.M."/>
            <person name="Hoppe A."/>
            <person name="Krehenwinkel H."/>
            <person name="Uhl G."/>
            <person name="Kuss A.W."/>
            <person name="Jensen L."/>
            <person name="Jensen C."/>
            <person name="Gillespie R.G."/>
            <person name="Hoff K.J."/>
            <person name="Prost S."/>
        </authorList>
    </citation>
    <scope>NUCLEOTIDE SEQUENCE</scope>
</reference>